<comment type="caution">
    <text evidence="3">The sequence shown here is derived from an EMBL/GenBank/DDBJ whole genome shotgun (WGS) entry which is preliminary data.</text>
</comment>
<feature type="transmembrane region" description="Helical" evidence="1">
    <location>
        <begin position="153"/>
        <end position="177"/>
    </location>
</feature>
<dbReference type="PANTHER" id="PTHR23028">
    <property type="entry name" value="ACETYLTRANSFERASE"/>
    <property type="match status" value="1"/>
</dbReference>
<evidence type="ECO:0000256" key="1">
    <source>
        <dbReference type="SAM" id="Phobius"/>
    </source>
</evidence>
<keyword evidence="1" id="KW-0812">Transmembrane</keyword>
<proteinExistence type="predicted"/>
<evidence type="ECO:0000313" key="4">
    <source>
        <dbReference type="Proteomes" id="UP000308697"/>
    </source>
</evidence>
<dbReference type="InterPro" id="IPR050879">
    <property type="entry name" value="Acyltransferase_3"/>
</dbReference>
<feature type="transmembrane region" description="Helical" evidence="1">
    <location>
        <begin position="68"/>
        <end position="87"/>
    </location>
</feature>
<feature type="transmembrane region" description="Helical" evidence="1">
    <location>
        <begin position="34"/>
        <end position="56"/>
    </location>
</feature>
<organism evidence="3 4">
    <name type="scientific">Streptomyces piniterrae</name>
    <dbReference type="NCBI Taxonomy" id="2571125"/>
    <lineage>
        <taxon>Bacteria</taxon>
        <taxon>Bacillati</taxon>
        <taxon>Actinomycetota</taxon>
        <taxon>Actinomycetes</taxon>
        <taxon>Kitasatosporales</taxon>
        <taxon>Streptomycetaceae</taxon>
        <taxon>Streptomyces</taxon>
    </lineage>
</organism>
<accession>A0A4U0NWG0</accession>
<reference evidence="3 4" key="1">
    <citation type="submission" date="2019-04" db="EMBL/GenBank/DDBJ databases">
        <title>Streptomyces piniterrae sp. nov., a heliquinomycin-producing actinomycete isolated from rhizosphere soil of Pinus yunnanensis.</title>
        <authorList>
            <person name="Zhuang X."/>
            <person name="Zhao J."/>
        </authorList>
    </citation>
    <scope>NUCLEOTIDE SEQUENCE [LARGE SCALE GENOMIC DNA]</scope>
    <source>
        <strain evidence="4">jys28</strain>
    </source>
</reference>
<feature type="transmembrane region" description="Helical" evidence="1">
    <location>
        <begin position="129"/>
        <end position="147"/>
    </location>
</feature>
<dbReference type="Pfam" id="PF01757">
    <property type="entry name" value="Acyl_transf_3"/>
    <property type="match status" value="1"/>
</dbReference>
<dbReference type="EMBL" id="SUMB01000004">
    <property type="protein sequence ID" value="TJZ54544.1"/>
    <property type="molecule type" value="Genomic_DNA"/>
</dbReference>
<evidence type="ECO:0000313" key="3">
    <source>
        <dbReference type="EMBL" id="TJZ54544.1"/>
    </source>
</evidence>
<sequence>MTALLALSIPGLALFIDGPHFLPTVPVSIGQMWLAYMFPLSRLPEFILGILLARILKEGMWRPLRLRYVLPLPFIAIASLVALPPVFAFGPHFAVPVAVLLAEIASRDVRDAPSPFRRPTLLYPGDRSFAFYIVHYVVIMYISHFLLGPKAAFSAPVATGCVLFLLLPLAFAGAWLLHHYVENPSVARFSEVGTRAGLSP</sequence>
<keyword evidence="1" id="KW-1133">Transmembrane helix</keyword>
<dbReference type="OrthoDB" id="9796461at2"/>
<dbReference type="Proteomes" id="UP000308697">
    <property type="component" value="Unassembled WGS sequence"/>
</dbReference>
<evidence type="ECO:0000259" key="2">
    <source>
        <dbReference type="Pfam" id="PF01757"/>
    </source>
</evidence>
<protein>
    <recommendedName>
        <fullName evidence="2">Acyltransferase 3 domain-containing protein</fullName>
    </recommendedName>
</protein>
<gene>
    <name evidence="3" type="ORF">FCH28_15680</name>
</gene>
<dbReference type="InterPro" id="IPR002656">
    <property type="entry name" value="Acyl_transf_3_dom"/>
</dbReference>
<dbReference type="GO" id="GO:0016747">
    <property type="term" value="F:acyltransferase activity, transferring groups other than amino-acyl groups"/>
    <property type="evidence" value="ECO:0007669"/>
    <property type="project" value="InterPro"/>
</dbReference>
<feature type="domain" description="Acyltransferase 3" evidence="2">
    <location>
        <begin position="5"/>
        <end position="177"/>
    </location>
</feature>
<dbReference type="RefSeq" id="WP_136740468.1">
    <property type="nucleotide sequence ID" value="NZ_SUMB01000004.1"/>
</dbReference>
<dbReference type="AlphaFoldDB" id="A0A4U0NWG0"/>
<name>A0A4U0NWG0_9ACTN</name>
<keyword evidence="1" id="KW-0472">Membrane</keyword>
<keyword evidence="4" id="KW-1185">Reference proteome</keyword>